<feature type="region of interest" description="Disordered" evidence="1">
    <location>
        <begin position="83"/>
        <end position="103"/>
    </location>
</feature>
<keyword evidence="3" id="KW-1185">Reference proteome</keyword>
<evidence type="ECO:0000313" key="3">
    <source>
        <dbReference type="Proteomes" id="UP001519310"/>
    </source>
</evidence>
<reference evidence="2 3" key="1">
    <citation type="submission" date="2021-03" db="EMBL/GenBank/DDBJ databases">
        <title>Genomic Encyclopedia of Type Strains, Phase IV (KMG-IV): sequencing the most valuable type-strain genomes for metagenomic binning, comparative biology and taxonomic classification.</title>
        <authorList>
            <person name="Goeker M."/>
        </authorList>
    </citation>
    <scope>NUCLEOTIDE SEQUENCE [LARGE SCALE GENOMIC DNA]</scope>
    <source>
        <strain evidence="2 3">DSM 40526</strain>
    </source>
</reference>
<dbReference type="EMBL" id="JAGGLQ010000001">
    <property type="protein sequence ID" value="MBP2034977.1"/>
    <property type="molecule type" value="Genomic_DNA"/>
</dbReference>
<organism evidence="2 3">
    <name type="scientific">Streptomyces avidinii</name>
    <dbReference type="NCBI Taxonomy" id="1895"/>
    <lineage>
        <taxon>Bacteria</taxon>
        <taxon>Bacillati</taxon>
        <taxon>Actinomycetota</taxon>
        <taxon>Actinomycetes</taxon>
        <taxon>Kitasatosporales</taxon>
        <taxon>Streptomycetaceae</taxon>
        <taxon>Streptomyces</taxon>
    </lineage>
</organism>
<evidence type="ECO:0000256" key="1">
    <source>
        <dbReference type="SAM" id="MobiDB-lite"/>
    </source>
</evidence>
<dbReference type="RefSeq" id="WP_229920172.1">
    <property type="nucleotide sequence ID" value="NZ_BMVL01000002.1"/>
</dbReference>
<name>A0ABS4KY74_STRAV</name>
<gene>
    <name evidence="2" type="ORF">J2Z77_000761</name>
</gene>
<accession>A0ABS4KY74</accession>
<feature type="compositionally biased region" description="Low complexity" evidence="1">
    <location>
        <begin position="88"/>
        <end position="103"/>
    </location>
</feature>
<evidence type="ECO:0000313" key="2">
    <source>
        <dbReference type="EMBL" id="MBP2034977.1"/>
    </source>
</evidence>
<comment type="caution">
    <text evidence="2">The sequence shown here is derived from an EMBL/GenBank/DDBJ whole genome shotgun (WGS) entry which is preliminary data.</text>
</comment>
<dbReference type="Proteomes" id="UP001519310">
    <property type="component" value="Unassembled WGS sequence"/>
</dbReference>
<protein>
    <submittedName>
        <fullName evidence="2">Uncharacterized protein</fullName>
    </submittedName>
</protein>
<sequence>MLRRAAAERSLLAMLVRHTAAALSVAFIHHRQREDALKPHRLRAERTALQRQLISVVAELGFHRAVHALMADVAASGGGEEAITAHYTSSPGSPRRSRTASLG</sequence>
<proteinExistence type="predicted"/>